<feature type="compositionally biased region" description="Basic residues" evidence="2">
    <location>
        <begin position="244"/>
        <end position="259"/>
    </location>
</feature>
<sequence length="259" mass="30421">MKQFVLFFLISLQSIYVFAQQEKKAIYTGNQLYQQQKYPEAEQYYRQSVEKSQTSIEGNFNLGDAFYKQKKYDDAAKKFTDIASSSDDKHVKAQAYHNLGNTLLESKKLEESIAAYKKSLLNNPKDDETRYNLAYAQEMLKKQQQKKDNKDNDKNNKQNQDKQDKNNQQDQNKDKKDQDSQDKKNQDQQQKGDDNKQNKNQPNSDQDEQGEQKQEQPDKLSKEDAERMLEALNHEEKNTQDKLKNKKAKGVKGRITKDW</sequence>
<keyword evidence="1" id="KW-0802">TPR repeat</keyword>
<comment type="caution">
    <text evidence="4">The sequence shown here is derived from an EMBL/GenBank/DDBJ whole genome shotgun (WGS) entry which is preliminary data.</text>
</comment>
<protein>
    <recommendedName>
        <fullName evidence="6">Tetratricopeptide repeat protein</fullName>
    </recommendedName>
</protein>
<gene>
    <name evidence="4" type="ORF">GCM10023231_15750</name>
</gene>
<dbReference type="Proteomes" id="UP001501411">
    <property type="component" value="Unassembled WGS sequence"/>
</dbReference>
<evidence type="ECO:0008006" key="6">
    <source>
        <dbReference type="Google" id="ProtNLM"/>
    </source>
</evidence>
<evidence type="ECO:0000256" key="2">
    <source>
        <dbReference type="SAM" id="MobiDB-lite"/>
    </source>
</evidence>
<dbReference type="EMBL" id="BAABIQ010000008">
    <property type="protein sequence ID" value="GAA4788389.1"/>
    <property type="molecule type" value="Genomic_DNA"/>
</dbReference>
<dbReference type="InterPro" id="IPR019734">
    <property type="entry name" value="TPR_rpt"/>
</dbReference>
<dbReference type="PROSITE" id="PS50005">
    <property type="entry name" value="TPR"/>
    <property type="match status" value="1"/>
</dbReference>
<dbReference type="Gene3D" id="1.25.40.10">
    <property type="entry name" value="Tetratricopeptide repeat domain"/>
    <property type="match status" value="2"/>
</dbReference>
<keyword evidence="5" id="KW-1185">Reference proteome</keyword>
<feature type="compositionally biased region" description="Basic and acidic residues" evidence="2">
    <location>
        <begin position="141"/>
        <end position="197"/>
    </location>
</feature>
<reference evidence="5" key="1">
    <citation type="journal article" date="2019" name="Int. J. Syst. Evol. Microbiol.">
        <title>The Global Catalogue of Microorganisms (GCM) 10K type strain sequencing project: providing services to taxonomists for standard genome sequencing and annotation.</title>
        <authorList>
            <consortium name="The Broad Institute Genomics Platform"/>
            <consortium name="The Broad Institute Genome Sequencing Center for Infectious Disease"/>
            <person name="Wu L."/>
            <person name="Ma J."/>
        </authorList>
    </citation>
    <scope>NUCLEOTIDE SEQUENCE [LARGE SCALE GENOMIC DNA]</scope>
    <source>
        <strain evidence="5">JCM 18200</strain>
    </source>
</reference>
<evidence type="ECO:0000256" key="3">
    <source>
        <dbReference type="SAM" id="SignalP"/>
    </source>
</evidence>
<dbReference type="SUPFAM" id="SSF48452">
    <property type="entry name" value="TPR-like"/>
    <property type="match status" value="1"/>
</dbReference>
<feature type="compositionally biased region" description="Basic and acidic residues" evidence="2">
    <location>
        <begin position="210"/>
        <end position="243"/>
    </location>
</feature>
<dbReference type="Pfam" id="PF13414">
    <property type="entry name" value="TPR_11"/>
    <property type="match status" value="1"/>
</dbReference>
<dbReference type="Pfam" id="PF13181">
    <property type="entry name" value="TPR_8"/>
    <property type="match status" value="1"/>
</dbReference>
<feature type="repeat" description="TPR" evidence="1">
    <location>
        <begin position="93"/>
        <end position="126"/>
    </location>
</feature>
<keyword evidence="3" id="KW-0732">Signal</keyword>
<feature type="signal peptide" evidence="3">
    <location>
        <begin position="1"/>
        <end position="19"/>
    </location>
</feature>
<dbReference type="SMART" id="SM00028">
    <property type="entry name" value="TPR"/>
    <property type="match status" value="3"/>
</dbReference>
<name>A0ABP9B389_9SPHI</name>
<dbReference type="RefSeq" id="WP_345231206.1">
    <property type="nucleotide sequence ID" value="NZ_BAABIQ010000008.1"/>
</dbReference>
<evidence type="ECO:0000256" key="1">
    <source>
        <dbReference type="PROSITE-ProRule" id="PRU00339"/>
    </source>
</evidence>
<dbReference type="InterPro" id="IPR011990">
    <property type="entry name" value="TPR-like_helical_dom_sf"/>
</dbReference>
<evidence type="ECO:0000313" key="4">
    <source>
        <dbReference type="EMBL" id="GAA4788389.1"/>
    </source>
</evidence>
<accession>A0ABP9B389</accession>
<organism evidence="4 5">
    <name type="scientific">Olivibacter ginsenosidimutans</name>
    <dbReference type="NCBI Taxonomy" id="1176537"/>
    <lineage>
        <taxon>Bacteria</taxon>
        <taxon>Pseudomonadati</taxon>
        <taxon>Bacteroidota</taxon>
        <taxon>Sphingobacteriia</taxon>
        <taxon>Sphingobacteriales</taxon>
        <taxon>Sphingobacteriaceae</taxon>
        <taxon>Olivibacter</taxon>
    </lineage>
</organism>
<feature type="region of interest" description="Disordered" evidence="2">
    <location>
        <begin position="141"/>
        <end position="259"/>
    </location>
</feature>
<evidence type="ECO:0000313" key="5">
    <source>
        <dbReference type="Proteomes" id="UP001501411"/>
    </source>
</evidence>
<feature type="chain" id="PRO_5047084447" description="Tetratricopeptide repeat protein" evidence="3">
    <location>
        <begin position="20"/>
        <end position="259"/>
    </location>
</feature>
<proteinExistence type="predicted"/>